<evidence type="ECO:0000256" key="3">
    <source>
        <dbReference type="ARBA" id="ARBA00022723"/>
    </source>
</evidence>
<reference evidence="7" key="1">
    <citation type="submission" date="2020-05" db="EMBL/GenBank/DDBJ databases">
        <authorList>
            <person name="Chiriac C."/>
            <person name="Salcher M."/>
            <person name="Ghai R."/>
            <person name="Kavagutti S V."/>
        </authorList>
    </citation>
    <scope>NUCLEOTIDE SEQUENCE</scope>
</reference>
<dbReference type="Gene3D" id="1.10.150.900">
    <property type="match status" value="1"/>
</dbReference>
<gene>
    <name evidence="7" type="ORF">UFOPK3376_00308</name>
</gene>
<keyword evidence="5" id="KW-0862">Zinc</keyword>
<dbReference type="GO" id="GO:0046872">
    <property type="term" value="F:metal ion binding"/>
    <property type="evidence" value="ECO:0007669"/>
    <property type="project" value="UniProtKB-KW"/>
</dbReference>
<evidence type="ECO:0000256" key="1">
    <source>
        <dbReference type="ARBA" id="ARBA00001947"/>
    </source>
</evidence>
<comment type="cofactor">
    <cofactor evidence="1">
        <name>Zn(2+)</name>
        <dbReference type="ChEBI" id="CHEBI:29105"/>
    </cofactor>
</comment>
<feature type="domain" description="Peptidase M20 dimerisation" evidence="6">
    <location>
        <begin position="193"/>
        <end position="339"/>
    </location>
</feature>
<protein>
    <submittedName>
        <fullName evidence="7">Unannotated protein</fullName>
    </submittedName>
</protein>
<keyword evidence="4" id="KW-0378">Hydrolase</keyword>
<proteinExistence type="inferred from homology"/>
<dbReference type="Pfam" id="PF07687">
    <property type="entry name" value="M20_dimer"/>
    <property type="match status" value="1"/>
</dbReference>
<dbReference type="Pfam" id="PF01546">
    <property type="entry name" value="Peptidase_M20"/>
    <property type="match status" value="1"/>
</dbReference>
<organism evidence="7">
    <name type="scientific">freshwater metagenome</name>
    <dbReference type="NCBI Taxonomy" id="449393"/>
    <lineage>
        <taxon>unclassified sequences</taxon>
        <taxon>metagenomes</taxon>
        <taxon>ecological metagenomes</taxon>
    </lineage>
</organism>
<dbReference type="AlphaFoldDB" id="A0A6J7CV26"/>
<sequence>MANEFTGQTTELLQTLIRNQCVNDGTPDSGDEIRNAELLQTYLEGPGVGIEQFASRPGRGSMVARIEGSDPTAPTLCLMGHTDVVPVNPATWTRDPFGGELIDGEVWGRGAIDMLNITASMAVAFRQLTLSGWKPKGTLIYFGVADEEAGGTWGAEWMCDNHWDAIRSDFVLTEMGGWSNVGPDNVRRVVVNTGEKGIAWRRLRVAGTPAHGSMPFGSDNALVKTAEIVRRLSQYRPAAHIGDIWKAQVAAMALPDDLKAGLLDPARIWETIETLPPALARTCHAHTHTTFSPNVVRGGQKTNIIPDMVELEVDIRTMPGTTQADVDALLHEILGELAHHVQISAVQQHDSTESPRGNALWDALSGATQVAYPGAELIPGLIVGGTDARFFRDRGAVAYGTGLFSEQVTFEAFGTRFHGNDERIDTESLGLAADFWIHIAKQICG</sequence>
<dbReference type="EMBL" id="CAFBLP010000004">
    <property type="protein sequence ID" value="CAB4861756.1"/>
    <property type="molecule type" value="Genomic_DNA"/>
</dbReference>
<evidence type="ECO:0000313" key="7">
    <source>
        <dbReference type="EMBL" id="CAB4861756.1"/>
    </source>
</evidence>
<dbReference type="SUPFAM" id="SSF55031">
    <property type="entry name" value="Bacterial exopeptidase dimerisation domain"/>
    <property type="match status" value="1"/>
</dbReference>
<evidence type="ECO:0000256" key="5">
    <source>
        <dbReference type="ARBA" id="ARBA00022833"/>
    </source>
</evidence>
<evidence type="ECO:0000256" key="4">
    <source>
        <dbReference type="ARBA" id="ARBA00022801"/>
    </source>
</evidence>
<evidence type="ECO:0000259" key="6">
    <source>
        <dbReference type="Pfam" id="PF07687"/>
    </source>
</evidence>
<dbReference type="InterPro" id="IPR002933">
    <property type="entry name" value="Peptidase_M20"/>
</dbReference>
<dbReference type="InterPro" id="IPR050072">
    <property type="entry name" value="Peptidase_M20A"/>
</dbReference>
<dbReference type="GO" id="GO:0016787">
    <property type="term" value="F:hydrolase activity"/>
    <property type="evidence" value="ECO:0007669"/>
    <property type="project" value="UniProtKB-KW"/>
</dbReference>
<name>A0A6J7CV26_9ZZZZ</name>
<evidence type="ECO:0000256" key="2">
    <source>
        <dbReference type="ARBA" id="ARBA00006247"/>
    </source>
</evidence>
<keyword evidence="3" id="KW-0479">Metal-binding</keyword>
<dbReference type="InterPro" id="IPR036264">
    <property type="entry name" value="Bact_exopeptidase_dim_dom"/>
</dbReference>
<dbReference type="PANTHER" id="PTHR43808:SF8">
    <property type="entry name" value="PEPTIDASE M20 DIMERISATION DOMAIN-CONTAINING PROTEIN"/>
    <property type="match status" value="1"/>
</dbReference>
<dbReference type="PANTHER" id="PTHR43808">
    <property type="entry name" value="ACETYLORNITHINE DEACETYLASE"/>
    <property type="match status" value="1"/>
</dbReference>
<dbReference type="Gene3D" id="3.40.630.10">
    <property type="entry name" value="Zn peptidases"/>
    <property type="match status" value="1"/>
</dbReference>
<accession>A0A6J7CV26</accession>
<dbReference type="Gene3D" id="3.30.70.360">
    <property type="match status" value="1"/>
</dbReference>
<comment type="similarity">
    <text evidence="2">Belongs to the peptidase M20A family.</text>
</comment>
<dbReference type="InterPro" id="IPR011650">
    <property type="entry name" value="Peptidase_M20_dimer"/>
</dbReference>
<dbReference type="SUPFAM" id="SSF53187">
    <property type="entry name" value="Zn-dependent exopeptidases"/>
    <property type="match status" value="1"/>
</dbReference>